<gene>
    <name evidence="8" type="ORF">PRECH8_24570</name>
</gene>
<keyword evidence="6" id="KW-0804">Transcription</keyword>
<name>A0A916QE95_9BACL</name>
<dbReference type="SUPFAM" id="SSF101498">
    <property type="entry name" value="Anti-sigma factor FlgM"/>
    <property type="match status" value="1"/>
</dbReference>
<protein>
    <recommendedName>
        <fullName evidence="2">Negative regulator of flagellin synthesis</fullName>
    </recommendedName>
</protein>
<evidence type="ECO:0000259" key="7">
    <source>
        <dbReference type="Pfam" id="PF04316"/>
    </source>
</evidence>
<keyword evidence="3" id="KW-0678">Repressor</keyword>
<keyword evidence="9" id="KW-1185">Reference proteome</keyword>
<evidence type="ECO:0000256" key="4">
    <source>
        <dbReference type="ARBA" id="ARBA00022795"/>
    </source>
</evidence>
<dbReference type="InterPro" id="IPR035890">
    <property type="entry name" value="Anti-sigma-28_factor_FlgM_sf"/>
</dbReference>
<evidence type="ECO:0000256" key="1">
    <source>
        <dbReference type="ARBA" id="ARBA00005322"/>
    </source>
</evidence>
<dbReference type="Proteomes" id="UP000654993">
    <property type="component" value="Unassembled WGS sequence"/>
</dbReference>
<feature type="domain" description="Anti-sigma-28 factor FlgM C-terminal" evidence="7">
    <location>
        <begin position="35"/>
        <end position="83"/>
    </location>
</feature>
<dbReference type="EMBL" id="BMAQ01000035">
    <property type="protein sequence ID" value="GFR39161.1"/>
    <property type="molecule type" value="Genomic_DNA"/>
</dbReference>
<dbReference type="InterPro" id="IPR031316">
    <property type="entry name" value="FlgM_C"/>
</dbReference>
<evidence type="ECO:0000313" key="9">
    <source>
        <dbReference type="Proteomes" id="UP000654993"/>
    </source>
</evidence>
<dbReference type="AlphaFoldDB" id="A0A916QE95"/>
<keyword evidence="4" id="KW-1005">Bacterial flagellum biogenesis</keyword>
<comment type="similarity">
    <text evidence="1">Belongs to the FlgM family.</text>
</comment>
<reference evidence="8" key="2">
    <citation type="journal article" date="2021" name="Data Brief">
        <title>Draft genome sequence data of the facultative, thermophilic, xylanolytic bacterium Paenibacillus sp. strain DA-C8.</title>
        <authorList>
            <person name="Chhe C."/>
            <person name="Uke A."/>
            <person name="Baramee S."/>
            <person name="Ungkulpasvich U."/>
            <person name="Tachaapaikoon C."/>
            <person name="Pason P."/>
            <person name="Waeonukul R."/>
            <person name="Ratanakhanokchai K."/>
            <person name="Kosugi A."/>
        </authorList>
    </citation>
    <scope>NUCLEOTIDE SEQUENCE</scope>
    <source>
        <strain evidence="8">DA-C8</strain>
    </source>
</reference>
<dbReference type="Pfam" id="PF04316">
    <property type="entry name" value="FlgM"/>
    <property type="match status" value="1"/>
</dbReference>
<dbReference type="NCBIfam" id="TIGR03824">
    <property type="entry name" value="FlgM_jcvi"/>
    <property type="match status" value="1"/>
</dbReference>
<sequence>MKINDLNRAGMINPYRKQMIQSQPDQIGKQEKIRDNVQFSDEALKMLEATTDPERAAKVAKLKESVSKGTYHVEASKIAEKMLPFLMGWKK</sequence>
<dbReference type="RefSeq" id="WP_200967371.1">
    <property type="nucleotide sequence ID" value="NZ_BMAQ01000035.1"/>
</dbReference>
<evidence type="ECO:0000256" key="2">
    <source>
        <dbReference type="ARBA" id="ARBA00017823"/>
    </source>
</evidence>
<evidence type="ECO:0000256" key="6">
    <source>
        <dbReference type="ARBA" id="ARBA00023163"/>
    </source>
</evidence>
<reference evidence="8" key="1">
    <citation type="submission" date="2020-08" db="EMBL/GenBank/DDBJ databases">
        <authorList>
            <person name="Uke A."/>
            <person name="Chhe C."/>
            <person name="Baramee S."/>
            <person name="Kosugi A."/>
        </authorList>
    </citation>
    <scope>NUCLEOTIDE SEQUENCE</scope>
    <source>
        <strain evidence="8">DA-C8</strain>
    </source>
</reference>
<evidence type="ECO:0000256" key="3">
    <source>
        <dbReference type="ARBA" id="ARBA00022491"/>
    </source>
</evidence>
<evidence type="ECO:0000313" key="8">
    <source>
        <dbReference type="EMBL" id="GFR39161.1"/>
    </source>
</evidence>
<dbReference type="InterPro" id="IPR007412">
    <property type="entry name" value="FlgM"/>
</dbReference>
<organism evidence="8 9">
    <name type="scientific">Insulibacter thermoxylanivorax</name>
    <dbReference type="NCBI Taxonomy" id="2749268"/>
    <lineage>
        <taxon>Bacteria</taxon>
        <taxon>Bacillati</taxon>
        <taxon>Bacillota</taxon>
        <taxon>Bacilli</taxon>
        <taxon>Bacillales</taxon>
        <taxon>Paenibacillaceae</taxon>
        <taxon>Insulibacter</taxon>
    </lineage>
</organism>
<evidence type="ECO:0000256" key="5">
    <source>
        <dbReference type="ARBA" id="ARBA00023015"/>
    </source>
</evidence>
<accession>A0A916QE95</accession>
<dbReference type="GO" id="GO:0045892">
    <property type="term" value="P:negative regulation of DNA-templated transcription"/>
    <property type="evidence" value="ECO:0007669"/>
    <property type="project" value="InterPro"/>
</dbReference>
<proteinExistence type="inferred from homology"/>
<comment type="caution">
    <text evidence="8">The sequence shown here is derived from an EMBL/GenBank/DDBJ whole genome shotgun (WGS) entry which is preliminary data.</text>
</comment>
<keyword evidence="5" id="KW-0805">Transcription regulation</keyword>
<dbReference type="GO" id="GO:0044781">
    <property type="term" value="P:bacterial-type flagellum organization"/>
    <property type="evidence" value="ECO:0007669"/>
    <property type="project" value="UniProtKB-KW"/>
</dbReference>